<dbReference type="SUPFAM" id="SSF161070">
    <property type="entry name" value="SNF-like"/>
    <property type="match status" value="1"/>
</dbReference>
<feature type="compositionally biased region" description="Polar residues" evidence="10">
    <location>
        <begin position="279"/>
        <end position="304"/>
    </location>
</feature>
<evidence type="ECO:0000256" key="2">
    <source>
        <dbReference type="ARBA" id="ARBA00006459"/>
    </source>
</evidence>
<feature type="region of interest" description="Disordered" evidence="10">
    <location>
        <begin position="115"/>
        <end position="205"/>
    </location>
</feature>
<dbReference type="GO" id="GO:0005886">
    <property type="term" value="C:plasma membrane"/>
    <property type="evidence" value="ECO:0007669"/>
    <property type="project" value="TreeGrafter"/>
</dbReference>
<keyword evidence="4 11" id="KW-0812">Transmembrane</keyword>
<protein>
    <recommendedName>
        <fullName evidence="14">Transporter</fullName>
    </recommendedName>
</protein>
<feature type="transmembrane region" description="Helical" evidence="11">
    <location>
        <begin position="557"/>
        <end position="583"/>
    </location>
</feature>
<feature type="region of interest" description="Disordered" evidence="10">
    <location>
        <begin position="359"/>
        <end position="473"/>
    </location>
</feature>
<dbReference type="InterPro" id="IPR000175">
    <property type="entry name" value="Na/ntran_symport"/>
</dbReference>
<feature type="transmembrane region" description="Helical" evidence="11">
    <location>
        <begin position="950"/>
        <end position="968"/>
    </location>
</feature>
<dbReference type="OrthoDB" id="6366319at2759"/>
<dbReference type="PANTHER" id="PTHR11616">
    <property type="entry name" value="SODIUM/CHLORIDE DEPENDENT TRANSPORTER"/>
    <property type="match status" value="1"/>
</dbReference>
<dbReference type="GO" id="GO:0015179">
    <property type="term" value="F:L-amino acid transmembrane transporter activity"/>
    <property type="evidence" value="ECO:0007669"/>
    <property type="project" value="TreeGrafter"/>
</dbReference>
<organism evidence="12 13">
    <name type="scientific">Daphnia galeata</name>
    <dbReference type="NCBI Taxonomy" id="27404"/>
    <lineage>
        <taxon>Eukaryota</taxon>
        <taxon>Metazoa</taxon>
        <taxon>Ecdysozoa</taxon>
        <taxon>Arthropoda</taxon>
        <taxon>Crustacea</taxon>
        <taxon>Branchiopoda</taxon>
        <taxon>Diplostraca</taxon>
        <taxon>Cladocera</taxon>
        <taxon>Anomopoda</taxon>
        <taxon>Daphniidae</taxon>
        <taxon>Daphnia</taxon>
    </lineage>
</organism>
<feature type="compositionally biased region" description="Low complexity" evidence="10">
    <location>
        <begin position="1094"/>
        <end position="1108"/>
    </location>
</feature>
<name>A0A8J2S6I2_9CRUS</name>
<feature type="compositionally biased region" description="Pro residues" evidence="10">
    <location>
        <begin position="1128"/>
        <end position="1146"/>
    </location>
</feature>
<feature type="transmembrane region" description="Helical" evidence="11">
    <location>
        <begin position="917"/>
        <end position="944"/>
    </location>
</feature>
<feature type="compositionally biased region" description="Polar residues" evidence="10">
    <location>
        <begin position="143"/>
        <end position="162"/>
    </location>
</feature>
<feature type="transmembrane region" description="Helical" evidence="11">
    <location>
        <begin position="648"/>
        <end position="667"/>
    </location>
</feature>
<feature type="transmembrane region" description="Helical" evidence="11">
    <location>
        <begin position="877"/>
        <end position="905"/>
    </location>
</feature>
<accession>A0A8J2S6I2</accession>
<dbReference type="Pfam" id="PF00209">
    <property type="entry name" value="SNF"/>
    <property type="match status" value="1"/>
</dbReference>
<evidence type="ECO:0000256" key="7">
    <source>
        <dbReference type="ARBA" id="ARBA00023136"/>
    </source>
</evidence>
<keyword evidence="5" id="KW-0769">Symport</keyword>
<keyword evidence="8" id="KW-0915">Sodium</keyword>
<feature type="compositionally biased region" description="Low complexity" evidence="10">
    <location>
        <begin position="51"/>
        <end position="67"/>
    </location>
</feature>
<feature type="transmembrane region" description="Helical" evidence="11">
    <location>
        <begin position="758"/>
        <end position="783"/>
    </location>
</feature>
<evidence type="ECO:0000256" key="6">
    <source>
        <dbReference type="ARBA" id="ARBA00022989"/>
    </source>
</evidence>
<feature type="transmembrane region" description="Helical" evidence="11">
    <location>
        <begin position="722"/>
        <end position="746"/>
    </location>
</feature>
<dbReference type="GO" id="GO:0005283">
    <property type="term" value="F:amino acid:sodium symporter activity"/>
    <property type="evidence" value="ECO:0007669"/>
    <property type="project" value="TreeGrafter"/>
</dbReference>
<feature type="compositionally biased region" description="Basic residues" evidence="10">
    <location>
        <begin position="1112"/>
        <end position="1124"/>
    </location>
</feature>
<evidence type="ECO:0000256" key="11">
    <source>
        <dbReference type="SAM" id="Phobius"/>
    </source>
</evidence>
<evidence type="ECO:0000256" key="4">
    <source>
        <dbReference type="ARBA" id="ARBA00022692"/>
    </source>
</evidence>
<feature type="region of interest" description="Disordered" evidence="10">
    <location>
        <begin position="1094"/>
        <end position="1149"/>
    </location>
</feature>
<dbReference type="GO" id="GO:0089718">
    <property type="term" value="P:amino acid import across plasma membrane"/>
    <property type="evidence" value="ECO:0007669"/>
    <property type="project" value="TreeGrafter"/>
</dbReference>
<dbReference type="InterPro" id="IPR037272">
    <property type="entry name" value="SNS_sf"/>
</dbReference>
<feature type="compositionally biased region" description="Low complexity" evidence="10">
    <location>
        <begin position="269"/>
        <end position="278"/>
    </location>
</feature>
<feature type="disulfide bond" evidence="9">
    <location>
        <begin position="599"/>
        <end position="606"/>
    </location>
</feature>
<reference evidence="12" key="1">
    <citation type="submission" date="2021-11" db="EMBL/GenBank/DDBJ databases">
        <authorList>
            <person name="Schell T."/>
        </authorList>
    </citation>
    <scope>NUCLEOTIDE SEQUENCE</scope>
    <source>
        <strain evidence="12">M5</strain>
    </source>
</reference>
<comment type="subcellular location">
    <subcellularLocation>
        <location evidence="1">Membrane</location>
        <topology evidence="1">Multi-pass membrane protein</topology>
    </subcellularLocation>
</comment>
<feature type="compositionally biased region" description="Polar residues" evidence="10">
    <location>
        <begin position="431"/>
        <end position="448"/>
    </location>
</feature>
<gene>
    <name evidence="12" type="ORF">DGAL_LOCUS15214</name>
</gene>
<feature type="region of interest" description="Disordered" evidence="10">
    <location>
        <begin position="222"/>
        <end position="249"/>
    </location>
</feature>
<feature type="transmembrane region" description="Helical" evidence="11">
    <location>
        <begin position="989"/>
        <end position="1012"/>
    </location>
</feature>
<feature type="compositionally biased region" description="Pro residues" evidence="10">
    <location>
        <begin position="227"/>
        <end position="237"/>
    </location>
</feature>
<feature type="region of interest" description="Disordered" evidence="10">
    <location>
        <begin position="1252"/>
        <end position="1290"/>
    </location>
</feature>
<feature type="binding site" evidence="8">
    <location>
        <position position="499"/>
    </location>
    <ligand>
        <name>Na(+)</name>
        <dbReference type="ChEBI" id="CHEBI:29101"/>
        <label>1</label>
    </ligand>
</feature>
<comment type="similarity">
    <text evidence="2">Belongs to the sodium:neurotransmitter symporter (SNF) (TC 2.A.22) family.</text>
</comment>
<evidence type="ECO:0000256" key="10">
    <source>
        <dbReference type="SAM" id="MobiDB-lite"/>
    </source>
</evidence>
<feature type="region of interest" description="Disordered" evidence="10">
    <location>
        <begin position="1324"/>
        <end position="1344"/>
    </location>
</feature>
<evidence type="ECO:0000256" key="1">
    <source>
        <dbReference type="ARBA" id="ARBA00004141"/>
    </source>
</evidence>
<evidence type="ECO:0000256" key="3">
    <source>
        <dbReference type="ARBA" id="ARBA00022448"/>
    </source>
</evidence>
<dbReference type="GO" id="GO:0046872">
    <property type="term" value="F:metal ion binding"/>
    <property type="evidence" value="ECO:0007669"/>
    <property type="project" value="UniProtKB-KW"/>
</dbReference>
<evidence type="ECO:0000256" key="9">
    <source>
        <dbReference type="PIRSR" id="PIRSR600175-2"/>
    </source>
</evidence>
<feature type="region of interest" description="Disordered" evidence="10">
    <location>
        <begin position="268"/>
        <end position="327"/>
    </location>
</feature>
<feature type="region of interest" description="Disordered" evidence="10">
    <location>
        <begin position="39"/>
        <end position="71"/>
    </location>
</feature>
<keyword evidence="7 11" id="KW-0472">Membrane</keyword>
<feature type="transmembrane region" description="Helical" evidence="11">
    <location>
        <begin position="514"/>
        <end position="536"/>
    </location>
</feature>
<dbReference type="Proteomes" id="UP000789390">
    <property type="component" value="Unassembled WGS sequence"/>
</dbReference>
<keyword evidence="9" id="KW-1015">Disulfide bond</keyword>
<evidence type="ECO:0008006" key="14">
    <source>
        <dbReference type="Google" id="ProtNLM"/>
    </source>
</evidence>
<feature type="compositionally biased region" description="Low complexity" evidence="10">
    <location>
        <begin position="1252"/>
        <end position="1287"/>
    </location>
</feature>
<proteinExistence type="inferred from homology"/>
<sequence length="1381" mass="149509">MFSTMLSGGSGGGGNRRATSLGKGHLSQAAAARLARTSSWNDGLDGAGNPSTITASMPTTSTSSNSTAGQHHSILRVADESTHNHPQVATLQQLQAQQQARLRRTSMRRMVRFRMSSGSTSADVDPINVASAAPSGDAGVHDNSGSNISGTKNCNGHYNNPLANDEGAADASSRNKSHGNVGSSSTSSSGDERSSGSSRAAVPLLWQPMNKLQPLAVEEITTRSYSSPPPLLPPPPSTSSSSSSTCQRSGAISTSLPVVSTVESAGCRSASDASPSSSITFQVESEQEPTNRWTGSAASGNSAVPIQLPTVSSSSSSSGGGGGSSGRTVLVRQVSRFSVMQTSLDGEQLSSMAGTATVVAPPGESAQHHSQSGGGGGGSELRDPCSATNGDHRPLTSSSSNQSNRRQRGRSGRNREGGGGGHSRARRQRSNMSAASGTSRASTVSSPDTPIVRSTRRRNRNADGNVDPEEESRRKLGGIWPHNMSPMFALLAATLGLFNVSRFALLSIEYGGNFIVQFMLLSFLFGIPLLCFHACLGQFLGSNVIDMWRISPIFKGVGIALLIGQAISGIYSIVGVAWMFFYFRDSFIAQEDRYKWSKCYEQIRGCSQPTNYSFSLEETIPDYFQARVLQRSAPWSPPLSFMSLKFELAFNLAVIWMIVFVALGKGLRSYGKVVYAFGTLPILGYFIICVKVLGYSSSVPSSGVGGVLDRTPWNEFFTDTKVWVIAAREVFMTWGMCGAIVMQITSHNRYGHSLRRDITVVIGLTLFVLMLSGFLASACLQIINSRGPYEYIMSSFETDKSYRFLKNLRFMRQHQQSHLLNKQEEFHNNLVMGVAVREGDDGPGDQSGYQPIRLATELFPALVAIIGPNEFSPFWAVLFYFSLVAFGIAQQLAIWHCVINGIVAFRSCCLKSWETTITFCTCLVGFFLCLPLATELGISIVYHLDYVVGSLWWLMIIYVVQIAAVLIVRGRPYNGESIVAVLVKGPGCMANWCVPMLTFSWSVVIPVGLLVLSVSSFKMGHFCDMFNWRMSEGYAYWPLWARQAGSMLQLIPILIIPAVGLIQCIRYLSSGPSDLFDRIKLLYRPNFRTYLIPNQSSSRTASRSSRSQQRSERRRSGRSSRSRSRSPSPSPAAFPDPPPKYTPPPTYNTATGARIAKMLRESIRRSFRQIRDMTTPVHTPGNTVTSMAAMAEMELGRANRDDHHQTSITSARHLPPAYTSVILEMRSHGSDSLRPGILSDRLSQLVDCESTEASTTGSSSSSSSSACSSTTDCTGTTSSSSSDTTSSAPMTAAELTRLLRDSFRRSARNTLRNSLRFIRKNVAKPADSTERSVTDDDDTTDTDQGARHLVNGAVRIHRDPSLANVVVTLPNATGNHSESIA</sequence>
<evidence type="ECO:0000313" key="12">
    <source>
        <dbReference type="EMBL" id="CAH0111566.1"/>
    </source>
</evidence>
<feature type="transmembrane region" description="Helical" evidence="11">
    <location>
        <begin position="674"/>
        <end position="694"/>
    </location>
</feature>
<evidence type="ECO:0000256" key="5">
    <source>
        <dbReference type="ARBA" id="ARBA00022847"/>
    </source>
</evidence>
<dbReference type="EMBL" id="CAKKLH010000314">
    <property type="protein sequence ID" value="CAH0111566.1"/>
    <property type="molecule type" value="Genomic_DNA"/>
</dbReference>
<keyword evidence="6 11" id="KW-1133">Transmembrane helix</keyword>
<comment type="caution">
    <text evidence="12">The sequence shown here is derived from an EMBL/GenBank/DDBJ whole genome shotgun (WGS) entry which is preliminary data.</text>
</comment>
<evidence type="ECO:0000313" key="13">
    <source>
        <dbReference type="Proteomes" id="UP000789390"/>
    </source>
</evidence>
<keyword evidence="13" id="KW-1185">Reference proteome</keyword>
<keyword evidence="3" id="KW-0813">Transport</keyword>
<evidence type="ECO:0000256" key="8">
    <source>
        <dbReference type="PIRSR" id="PIRSR600175-1"/>
    </source>
</evidence>
<dbReference type="PRINTS" id="PR00176">
    <property type="entry name" value="NANEUSMPORT"/>
</dbReference>
<feature type="compositionally biased region" description="Low complexity" evidence="10">
    <location>
        <begin position="178"/>
        <end position="189"/>
    </location>
</feature>
<dbReference type="PANTHER" id="PTHR11616:SF323">
    <property type="entry name" value="SODIUM-DEPENDENT TRANSPORTER BEDRAGGLED"/>
    <property type="match status" value="1"/>
</dbReference>
<feature type="region of interest" description="Disordered" evidence="10">
    <location>
        <begin position="1"/>
        <end position="25"/>
    </location>
</feature>
<keyword evidence="8" id="KW-0479">Metal-binding</keyword>
<dbReference type="PROSITE" id="PS50267">
    <property type="entry name" value="NA_NEUROTRAN_SYMP_3"/>
    <property type="match status" value="1"/>
</dbReference>